<reference evidence="3 4" key="1">
    <citation type="submission" date="2016-10" db="EMBL/GenBank/DDBJ databases">
        <authorList>
            <person name="de Groot N.N."/>
        </authorList>
    </citation>
    <scope>NUCLEOTIDE SEQUENCE [LARGE SCALE GENOMIC DNA]</scope>
    <source>
        <strain evidence="3 4">DSM 23042</strain>
    </source>
</reference>
<name>A0A1H9PEF8_9RHOB</name>
<dbReference type="Pfam" id="PF06724">
    <property type="entry name" value="DUF1206"/>
    <property type="match status" value="3"/>
</dbReference>
<protein>
    <recommendedName>
        <fullName evidence="2">DUF1206 domain-containing protein</fullName>
    </recommendedName>
</protein>
<feature type="transmembrane region" description="Helical" evidence="1">
    <location>
        <begin position="97"/>
        <end position="118"/>
    </location>
</feature>
<feature type="domain" description="DUF1206" evidence="2">
    <location>
        <begin position="97"/>
        <end position="168"/>
    </location>
</feature>
<feature type="domain" description="DUF1206" evidence="2">
    <location>
        <begin position="191"/>
        <end position="260"/>
    </location>
</feature>
<feature type="transmembrane region" description="Helical" evidence="1">
    <location>
        <begin position="144"/>
        <end position="164"/>
    </location>
</feature>
<feature type="transmembrane region" description="Helical" evidence="1">
    <location>
        <begin position="59"/>
        <end position="77"/>
    </location>
</feature>
<dbReference type="EMBL" id="FOGU01000001">
    <property type="protein sequence ID" value="SER46530.1"/>
    <property type="molecule type" value="Genomic_DNA"/>
</dbReference>
<dbReference type="OrthoDB" id="5702018at2"/>
<feature type="domain" description="DUF1206" evidence="2">
    <location>
        <begin position="16"/>
        <end position="80"/>
    </location>
</feature>
<dbReference type="Proteomes" id="UP000198885">
    <property type="component" value="Unassembled WGS sequence"/>
</dbReference>
<dbReference type="InterPro" id="IPR009597">
    <property type="entry name" value="DUF1206"/>
</dbReference>
<keyword evidence="1" id="KW-0472">Membrane</keyword>
<dbReference type="STRING" id="641238.SAMN04490244_101143"/>
<feature type="transmembrane region" description="Helical" evidence="1">
    <location>
        <begin position="21"/>
        <end position="39"/>
    </location>
</feature>
<dbReference type="RefSeq" id="WP_092686909.1">
    <property type="nucleotide sequence ID" value="NZ_FOGU01000001.1"/>
</dbReference>
<organism evidence="3 4">
    <name type="scientific">Tranquillimonas rosea</name>
    <dbReference type="NCBI Taxonomy" id="641238"/>
    <lineage>
        <taxon>Bacteria</taxon>
        <taxon>Pseudomonadati</taxon>
        <taxon>Pseudomonadota</taxon>
        <taxon>Alphaproteobacteria</taxon>
        <taxon>Rhodobacterales</taxon>
        <taxon>Roseobacteraceae</taxon>
        <taxon>Tranquillimonas</taxon>
    </lineage>
</organism>
<sequence>MSSNSLSWAMPVMRTGYAGRGLVYVVVAGFSLYAIWQGGDAQGTSEALSQLETSTGGGILLILIFLGMLCYMVWRLLDSAFDLENYGSDGEGTIARIGMIVTGLIHGALGVLALTVLLGSGGQSGGGGGSTIGRTTGWLLSQPFGPYLVGAIALVTIGAGLYYLKKAFAEDYRKFLRANHFTMNWNWALKAGVAAQGVAVTVIGGLFMAAALQADPSKAGGVGQAFEWISGQTHGRLLVSALCLGLAAFAFFCFVNAAYRIVPKVADEDVETLAVKMKEKAKQKAAG</sequence>
<gene>
    <name evidence="3" type="ORF">SAMN04490244_101143</name>
</gene>
<feature type="transmembrane region" description="Helical" evidence="1">
    <location>
        <begin position="185"/>
        <end position="212"/>
    </location>
</feature>
<feature type="transmembrane region" description="Helical" evidence="1">
    <location>
        <begin position="237"/>
        <end position="259"/>
    </location>
</feature>
<keyword evidence="1" id="KW-1133">Transmembrane helix</keyword>
<accession>A0A1H9PEF8</accession>
<dbReference type="AlphaFoldDB" id="A0A1H9PEF8"/>
<evidence type="ECO:0000259" key="2">
    <source>
        <dbReference type="Pfam" id="PF06724"/>
    </source>
</evidence>
<proteinExistence type="predicted"/>
<evidence type="ECO:0000256" key="1">
    <source>
        <dbReference type="SAM" id="Phobius"/>
    </source>
</evidence>
<evidence type="ECO:0000313" key="3">
    <source>
        <dbReference type="EMBL" id="SER46530.1"/>
    </source>
</evidence>
<keyword evidence="4" id="KW-1185">Reference proteome</keyword>
<keyword evidence="1" id="KW-0812">Transmembrane</keyword>
<evidence type="ECO:0000313" key="4">
    <source>
        <dbReference type="Proteomes" id="UP000198885"/>
    </source>
</evidence>